<evidence type="ECO:0000256" key="13">
    <source>
        <dbReference type="ARBA" id="ARBA00047899"/>
    </source>
</evidence>
<dbReference type="EC" id="2.7.11.1" evidence="2"/>
<accession>A0A5N6RE29</accession>
<evidence type="ECO:0000259" key="18">
    <source>
        <dbReference type="PROSITE" id="PS50011"/>
    </source>
</evidence>
<dbReference type="Gene3D" id="1.10.510.10">
    <property type="entry name" value="Transferase(Phosphotransferase) domain 1"/>
    <property type="match status" value="1"/>
</dbReference>
<keyword evidence="20" id="KW-1185">Reference proteome</keyword>
<dbReference type="Proteomes" id="UP000327013">
    <property type="component" value="Chromosome 6"/>
</dbReference>
<keyword evidence="5 17" id="KW-0812">Transmembrane</keyword>
<keyword evidence="8" id="KW-0418">Kinase</keyword>
<feature type="transmembrane region" description="Helical" evidence="17">
    <location>
        <begin position="270"/>
        <end position="290"/>
    </location>
</feature>
<feature type="domain" description="Protein kinase" evidence="18">
    <location>
        <begin position="342"/>
        <end position="617"/>
    </location>
</feature>
<keyword evidence="12" id="KW-0325">Glycoprotein</keyword>
<evidence type="ECO:0000256" key="7">
    <source>
        <dbReference type="ARBA" id="ARBA00022741"/>
    </source>
</evidence>
<gene>
    <name evidence="19" type="ORF">FH972_015848</name>
</gene>
<feature type="compositionally biased region" description="Polar residues" evidence="16">
    <location>
        <begin position="663"/>
        <end position="680"/>
    </location>
</feature>
<dbReference type="AlphaFoldDB" id="A0A5N6RE29"/>
<dbReference type="PANTHER" id="PTHR46008">
    <property type="entry name" value="LEAF RUST 10 DISEASE-RESISTANCE LOCUS RECEPTOR-LIKE PROTEIN KINASE-LIKE 1.4"/>
    <property type="match status" value="1"/>
</dbReference>
<dbReference type="CDD" id="cd14066">
    <property type="entry name" value="STKc_IRAK"/>
    <property type="match status" value="1"/>
</dbReference>
<keyword evidence="7 15" id="KW-0547">Nucleotide-binding</keyword>
<evidence type="ECO:0000256" key="2">
    <source>
        <dbReference type="ARBA" id="ARBA00012513"/>
    </source>
</evidence>
<evidence type="ECO:0000256" key="12">
    <source>
        <dbReference type="ARBA" id="ARBA00023180"/>
    </source>
</evidence>
<keyword evidence="9 15" id="KW-0067">ATP-binding</keyword>
<feature type="binding site" evidence="15">
    <location>
        <position position="370"/>
    </location>
    <ligand>
        <name>ATP</name>
        <dbReference type="ChEBI" id="CHEBI:30616"/>
    </ligand>
</feature>
<dbReference type="GO" id="GO:0004674">
    <property type="term" value="F:protein serine/threonine kinase activity"/>
    <property type="evidence" value="ECO:0007669"/>
    <property type="project" value="UniProtKB-KW"/>
</dbReference>
<evidence type="ECO:0000256" key="8">
    <source>
        <dbReference type="ARBA" id="ARBA00022777"/>
    </source>
</evidence>
<name>A0A5N6RE29_9ROSI</name>
<evidence type="ECO:0000256" key="3">
    <source>
        <dbReference type="ARBA" id="ARBA00022527"/>
    </source>
</evidence>
<sequence length="680" mass="76296">MIEASFVGTLLSPISPMISLVCILFFSFLVRKSCGVDPQFQRCSDPQHCGDGQNITFPFFIEGSQQQNYSCGHPGFPISCNINGQPTFTLSDINYTIHQIFYENQTIRVSNPVFSNSNTDCFPLTKNISLPSIRFELVPKQSHLVLLYNCSNNSSPSDLHFYDGCHGEKILALSQGDPKVAKVSNECKTRVVAPVQAAYGVENPDEIRGTLKNGFWLKWKANDCSKCEHSGGFCGTKFDNSSNYRFQCFCADRPHYVRCQIPENHTKKNLVIGFGIGCPAILIICIFFIGRHHYKKKHASSNMLAKNANYDPSSRSDLEGGSLYYGVPVYSYSELEEATNNFDTEKELGDGGFGIVYYGKLRDGREVAVKRLYEHNYRRVAQFMNEVEILTRLRHKNLVSLYGCTSHHSRQLLLVYEYIPNGTVADHIHGERAMPGSLTWPTRMTIAIETAAALAYLHASEIIHRDVKTNNILLDNNFCVKVADFGLSRLFPNDVSHVSTAPQGTPGYVDPEYRQCYQLTTKSDVYSFGVVLIELISSLPAVDIARHRHEINLANLAINKIEKSAFHELIDPHLGFESDKEVERMTILVAQLAFQCIQQDKETRPSMDEVLEALKQIQSGNDVRKNQEKGFDDDVIVNVKQPISPESDEVGLLKTKQLPPSPISVNTNWTSRSTTPNISS</sequence>
<evidence type="ECO:0000256" key="1">
    <source>
        <dbReference type="ARBA" id="ARBA00004167"/>
    </source>
</evidence>
<dbReference type="InterPro" id="IPR017441">
    <property type="entry name" value="Protein_kinase_ATP_BS"/>
</dbReference>
<dbReference type="PROSITE" id="PS50011">
    <property type="entry name" value="PROTEIN_KINASE_DOM"/>
    <property type="match status" value="1"/>
</dbReference>
<evidence type="ECO:0000256" key="11">
    <source>
        <dbReference type="ARBA" id="ARBA00023136"/>
    </source>
</evidence>
<evidence type="ECO:0000256" key="15">
    <source>
        <dbReference type="PROSITE-ProRule" id="PRU10141"/>
    </source>
</evidence>
<dbReference type="InterPro" id="IPR011009">
    <property type="entry name" value="Kinase-like_dom_sf"/>
</dbReference>
<dbReference type="GO" id="GO:0005524">
    <property type="term" value="F:ATP binding"/>
    <property type="evidence" value="ECO:0007669"/>
    <property type="project" value="UniProtKB-UniRule"/>
</dbReference>
<keyword evidence="3" id="KW-0723">Serine/threonine-protein kinase</keyword>
<dbReference type="Pfam" id="PF13947">
    <property type="entry name" value="GUB_WAK_bind"/>
    <property type="match status" value="1"/>
</dbReference>
<dbReference type="Gene3D" id="3.30.200.20">
    <property type="entry name" value="Phosphorylase Kinase, domain 1"/>
    <property type="match status" value="1"/>
</dbReference>
<dbReference type="InterPro" id="IPR000719">
    <property type="entry name" value="Prot_kinase_dom"/>
</dbReference>
<dbReference type="GO" id="GO:0030247">
    <property type="term" value="F:polysaccharide binding"/>
    <property type="evidence" value="ECO:0007669"/>
    <property type="project" value="InterPro"/>
</dbReference>
<dbReference type="Pfam" id="PF14380">
    <property type="entry name" value="WAK_assoc"/>
    <property type="match status" value="1"/>
</dbReference>
<dbReference type="InterPro" id="IPR001245">
    <property type="entry name" value="Ser-Thr/Tyr_kinase_cat_dom"/>
</dbReference>
<evidence type="ECO:0000256" key="5">
    <source>
        <dbReference type="ARBA" id="ARBA00022692"/>
    </source>
</evidence>
<dbReference type="SMART" id="SM00220">
    <property type="entry name" value="S_TKc"/>
    <property type="match status" value="1"/>
</dbReference>
<keyword evidence="6" id="KW-0732">Signal</keyword>
<keyword evidence="11 17" id="KW-0472">Membrane</keyword>
<dbReference type="Pfam" id="PF07714">
    <property type="entry name" value="PK_Tyr_Ser-Thr"/>
    <property type="match status" value="1"/>
</dbReference>
<organism evidence="19 20">
    <name type="scientific">Carpinus fangiana</name>
    <dbReference type="NCBI Taxonomy" id="176857"/>
    <lineage>
        <taxon>Eukaryota</taxon>
        <taxon>Viridiplantae</taxon>
        <taxon>Streptophyta</taxon>
        <taxon>Embryophyta</taxon>
        <taxon>Tracheophyta</taxon>
        <taxon>Spermatophyta</taxon>
        <taxon>Magnoliopsida</taxon>
        <taxon>eudicotyledons</taxon>
        <taxon>Gunneridae</taxon>
        <taxon>Pentapetalae</taxon>
        <taxon>rosids</taxon>
        <taxon>fabids</taxon>
        <taxon>Fagales</taxon>
        <taxon>Betulaceae</taxon>
        <taxon>Carpinus</taxon>
    </lineage>
</organism>
<dbReference type="InterPro" id="IPR025287">
    <property type="entry name" value="WAK_GUB"/>
</dbReference>
<feature type="region of interest" description="Disordered" evidence="16">
    <location>
        <begin position="656"/>
        <end position="680"/>
    </location>
</feature>
<comment type="catalytic activity">
    <reaction evidence="13">
        <text>L-threonyl-[protein] + ATP = O-phospho-L-threonyl-[protein] + ADP + H(+)</text>
        <dbReference type="Rhea" id="RHEA:46608"/>
        <dbReference type="Rhea" id="RHEA-COMP:11060"/>
        <dbReference type="Rhea" id="RHEA-COMP:11605"/>
        <dbReference type="ChEBI" id="CHEBI:15378"/>
        <dbReference type="ChEBI" id="CHEBI:30013"/>
        <dbReference type="ChEBI" id="CHEBI:30616"/>
        <dbReference type="ChEBI" id="CHEBI:61977"/>
        <dbReference type="ChEBI" id="CHEBI:456216"/>
        <dbReference type="EC" id="2.7.11.1"/>
    </reaction>
</comment>
<evidence type="ECO:0000256" key="17">
    <source>
        <dbReference type="SAM" id="Phobius"/>
    </source>
</evidence>
<dbReference type="SUPFAM" id="SSF56112">
    <property type="entry name" value="Protein kinase-like (PK-like)"/>
    <property type="match status" value="1"/>
</dbReference>
<dbReference type="InterPro" id="IPR032872">
    <property type="entry name" value="WAK_assoc_C"/>
</dbReference>
<evidence type="ECO:0000313" key="19">
    <source>
        <dbReference type="EMBL" id="KAE8077273.1"/>
    </source>
</evidence>
<evidence type="ECO:0000256" key="10">
    <source>
        <dbReference type="ARBA" id="ARBA00022989"/>
    </source>
</evidence>
<feature type="transmembrane region" description="Helical" evidence="17">
    <location>
        <begin position="6"/>
        <end position="30"/>
    </location>
</feature>
<dbReference type="EMBL" id="CM017326">
    <property type="protein sequence ID" value="KAE8077273.1"/>
    <property type="molecule type" value="Genomic_DNA"/>
</dbReference>
<dbReference type="PROSITE" id="PS00107">
    <property type="entry name" value="PROTEIN_KINASE_ATP"/>
    <property type="match status" value="1"/>
</dbReference>
<comment type="subcellular location">
    <subcellularLocation>
        <location evidence="1">Membrane</location>
        <topology evidence="1">Single-pass membrane protein</topology>
    </subcellularLocation>
</comment>
<evidence type="ECO:0000256" key="16">
    <source>
        <dbReference type="SAM" id="MobiDB-lite"/>
    </source>
</evidence>
<protein>
    <recommendedName>
        <fullName evidence="2">non-specific serine/threonine protein kinase</fullName>
        <ecNumber evidence="2">2.7.11.1</ecNumber>
    </recommendedName>
</protein>
<reference evidence="19 20" key="1">
    <citation type="submission" date="2019-06" db="EMBL/GenBank/DDBJ databases">
        <title>A chromosomal-level reference genome of Carpinus fangiana (Coryloideae, Betulaceae).</title>
        <authorList>
            <person name="Yang X."/>
            <person name="Wang Z."/>
            <person name="Zhang L."/>
            <person name="Hao G."/>
            <person name="Liu J."/>
            <person name="Yang Y."/>
        </authorList>
    </citation>
    <scope>NUCLEOTIDE SEQUENCE [LARGE SCALE GENOMIC DNA]</scope>
    <source>
        <strain evidence="19">Cfa_2016G</strain>
        <tissue evidence="19">Leaf</tissue>
    </source>
</reference>
<dbReference type="PANTHER" id="PTHR46008:SF2">
    <property type="entry name" value="LEAF RUST 10 DISEASE-RESISTANCE LOCUS RECEPTOR-LIKE PROTEIN KINASE-LIKE 1.4"/>
    <property type="match status" value="1"/>
</dbReference>
<dbReference type="GO" id="GO:0005886">
    <property type="term" value="C:plasma membrane"/>
    <property type="evidence" value="ECO:0007669"/>
    <property type="project" value="UniProtKB-ARBA"/>
</dbReference>
<evidence type="ECO:0000313" key="20">
    <source>
        <dbReference type="Proteomes" id="UP000327013"/>
    </source>
</evidence>
<dbReference type="FunFam" id="1.10.510.10:FF:000161">
    <property type="entry name" value="Wall-associated receptor kinase-like 20"/>
    <property type="match status" value="1"/>
</dbReference>
<keyword evidence="4" id="KW-0808">Transferase</keyword>
<dbReference type="OrthoDB" id="4062651at2759"/>
<comment type="catalytic activity">
    <reaction evidence="14">
        <text>L-seryl-[protein] + ATP = O-phospho-L-seryl-[protein] + ADP + H(+)</text>
        <dbReference type="Rhea" id="RHEA:17989"/>
        <dbReference type="Rhea" id="RHEA-COMP:9863"/>
        <dbReference type="Rhea" id="RHEA-COMP:11604"/>
        <dbReference type="ChEBI" id="CHEBI:15378"/>
        <dbReference type="ChEBI" id="CHEBI:29999"/>
        <dbReference type="ChEBI" id="CHEBI:30616"/>
        <dbReference type="ChEBI" id="CHEBI:83421"/>
        <dbReference type="ChEBI" id="CHEBI:456216"/>
        <dbReference type="EC" id="2.7.11.1"/>
    </reaction>
</comment>
<evidence type="ECO:0000256" key="9">
    <source>
        <dbReference type="ARBA" id="ARBA00022840"/>
    </source>
</evidence>
<dbReference type="PROSITE" id="PS00108">
    <property type="entry name" value="PROTEIN_KINASE_ST"/>
    <property type="match status" value="1"/>
</dbReference>
<evidence type="ECO:0000256" key="6">
    <source>
        <dbReference type="ARBA" id="ARBA00022729"/>
    </source>
</evidence>
<keyword evidence="10 17" id="KW-1133">Transmembrane helix</keyword>
<evidence type="ECO:0000256" key="14">
    <source>
        <dbReference type="ARBA" id="ARBA00048679"/>
    </source>
</evidence>
<evidence type="ECO:0000256" key="4">
    <source>
        <dbReference type="ARBA" id="ARBA00022679"/>
    </source>
</evidence>
<proteinExistence type="predicted"/>
<dbReference type="InterPro" id="IPR008271">
    <property type="entry name" value="Ser/Thr_kinase_AS"/>
</dbReference>